<sequence>MRGSHIANIGTFDVENFGDLLFPEILKRGLSKRIDLNRFSLFSPIGGPKPFEPHTMVQPITNFDAEHKKHNFNAVILGGGDLFRLDTNISEFYTQGMTPATQLLWNVSTFADKYSIPVIWNSIGVPFKFRNENERELVRAYCDHINYLAVRDHLSKNILIDAGVKREILVVPDTAVALSNYFNKNALVEHFTKLKNANGLAIGKDFLIFQSSPGFVWGAENIKKAADILLSIKLRYGFQIVLLPIGYCHNDGLTLERINSVHPHCFHYIENKLSPIDILSFIVSSRFFIGSSLHGNIAAFSYGIGHMAINTAVLVKLNGFFELIKEPDLCVNSLLDIETALENKNNSTLPNPNEQQNKIREDLINQVEQHFNNIIQMIT</sequence>
<dbReference type="PANTHER" id="PTHR36836:SF1">
    <property type="entry name" value="COLANIC ACID BIOSYNTHESIS PROTEIN WCAK"/>
    <property type="match status" value="1"/>
</dbReference>
<evidence type="ECO:0000259" key="1">
    <source>
        <dbReference type="Pfam" id="PF04230"/>
    </source>
</evidence>
<evidence type="ECO:0000313" key="2">
    <source>
        <dbReference type="EMBL" id="TFE24963.1"/>
    </source>
</evidence>
<keyword evidence="3" id="KW-1185">Reference proteome</keyword>
<dbReference type="RefSeq" id="WP_135152911.1">
    <property type="nucleotide sequence ID" value="NZ_SOMN01000021.1"/>
</dbReference>
<comment type="caution">
    <text evidence="2">The sequence shown here is derived from an EMBL/GenBank/DDBJ whole genome shotgun (WGS) entry which is preliminary data.</text>
</comment>
<organism evidence="2 3">
    <name type="scientific">Cohnella luojiensis</name>
    <dbReference type="NCBI Taxonomy" id="652876"/>
    <lineage>
        <taxon>Bacteria</taxon>
        <taxon>Bacillati</taxon>
        <taxon>Bacillota</taxon>
        <taxon>Bacilli</taxon>
        <taxon>Bacillales</taxon>
        <taxon>Paenibacillaceae</taxon>
        <taxon>Cohnella</taxon>
    </lineage>
</organism>
<gene>
    <name evidence="2" type="ORF">E2980_14475</name>
</gene>
<reference evidence="2 3" key="1">
    <citation type="submission" date="2019-03" db="EMBL/GenBank/DDBJ databases">
        <title>Cohnella endophytica sp. nov., a novel endophytic bacterium isolated from bark of Sonneratia apetala.</title>
        <authorList>
            <person name="Tuo L."/>
        </authorList>
    </citation>
    <scope>NUCLEOTIDE SEQUENCE [LARGE SCALE GENOMIC DNA]</scope>
    <source>
        <strain evidence="2 3">CCTCC AB 208254</strain>
    </source>
</reference>
<feature type="domain" description="Polysaccharide pyruvyl transferase" evidence="1">
    <location>
        <begin position="16"/>
        <end position="310"/>
    </location>
</feature>
<evidence type="ECO:0000313" key="3">
    <source>
        <dbReference type="Proteomes" id="UP000297900"/>
    </source>
</evidence>
<dbReference type="Pfam" id="PF04230">
    <property type="entry name" value="PS_pyruv_trans"/>
    <property type="match status" value="1"/>
</dbReference>
<dbReference type="EMBL" id="SOMN01000021">
    <property type="protein sequence ID" value="TFE24963.1"/>
    <property type="molecule type" value="Genomic_DNA"/>
</dbReference>
<dbReference type="PANTHER" id="PTHR36836">
    <property type="entry name" value="COLANIC ACID BIOSYNTHESIS PROTEIN WCAK"/>
    <property type="match status" value="1"/>
</dbReference>
<dbReference type="OrthoDB" id="1425928at2"/>
<protein>
    <submittedName>
        <fullName evidence="2">Polysaccharide pyruvyl transferase family protein</fullName>
    </submittedName>
</protein>
<dbReference type="GO" id="GO:0016740">
    <property type="term" value="F:transferase activity"/>
    <property type="evidence" value="ECO:0007669"/>
    <property type="project" value="UniProtKB-KW"/>
</dbReference>
<dbReference type="Proteomes" id="UP000297900">
    <property type="component" value="Unassembled WGS sequence"/>
</dbReference>
<dbReference type="AlphaFoldDB" id="A0A4Y8LYE3"/>
<dbReference type="InterPro" id="IPR007345">
    <property type="entry name" value="Polysacch_pyruvyl_Trfase"/>
</dbReference>
<keyword evidence="2" id="KW-0808">Transferase</keyword>
<accession>A0A4Y8LYE3</accession>
<proteinExistence type="predicted"/>
<name>A0A4Y8LYE3_9BACL</name>